<protein>
    <recommendedName>
        <fullName evidence="5">Bacterial Ig domain-containing protein</fullName>
    </recommendedName>
</protein>
<dbReference type="Pfam" id="PF20585">
    <property type="entry name" value="Pectate_lyase_5"/>
    <property type="match status" value="1"/>
</dbReference>
<feature type="region of interest" description="Disordered" evidence="1">
    <location>
        <begin position="808"/>
        <end position="829"/>
    </location>
</feature>
<sequence length="1004" mass="111122">MKKRNHPNVTKALILLLILPMIVFANQTVPRVGAEETEKTEQTTEETKKAKESTEESTKKSKEKDETKESVTEESTFIGPREAGEVEEEIKLKEGERFTVPNEEGIERRSEKVQAQQSKKKQARAPQSFSGDLIEHHIFDLADHKATYGAAIAQANDDYNTVHGFNPLVNVQEVTTYAQFLAAYQTEAVTKIIMKNDIISPANVGTIYKRESSIEIDGQGHTLELNRGNLGIADADPINKAVFHIHDVVCSQNARSNNDYSSGYQAFINSDGYNETNVASSTVTQNWYFRIGNVSTAMLGPANQNCHIPGGFGALDQAEVTFYGFNKIHTGKTIFSCGSVVVEENTVLRTGIYSTIGFASAPANRIRYVPHFWYKTIDGESTGKSREFTQQKNSYVYFAAGYVSLTGGQPYRYSLTIHDEFSKITVDDGAWFNVGTNYAFYMDTATLKYTPKEQEKRFEAKENAKVNILSYLGMTGLPAIVSKDAAKNRKYTLDIDMNKPEYALFFGFRSQSVYFENYQNLFVLNAPKIFELGQEPFARITSLNDGKLQVLNSDINFYRSTGGLGSTFDYGAQDIAELTVRGSEWNPSNVTNITSSDLGLQTRLNAFTPVLRARLNNIGQKPMVKMNYITDAQYTYDARVVTGTTVTGKFDDYGMPIFTETPANASQVRAEFTDTRTNVRGPITLTGGGIASYTDTQFQIAGKEVEARAQMIANSFWSDTEKTTVLDVTPPEPIKVTGNKISDEDTNLSATVEPNAKVFISVNDGTPVAAGTANGAGAWSYTIPGGGYNVGDKIQIFLEDTTAPLPGNFSQTGLEHTRTTDGNRNPKDGDVTYRDATFKQATIYHVKKANEVLTFHIRQMAVTPDAPIKEIVTPKNGYVTLKNTNDVTFDIQVKSGVESTGTPGDSQEAPFKDVSLLIPDPDTNKFLDLSTVIPSNYEYAGYAVTDTNVNHQFASASTGNYQYDFSAGVYEKWITIFIKPNRGANDTVGLYHWDYELNKFGQIK</sequence>
<dbReference type="OrthoDB" id="2176356at2"/>
<evidence type="ECO:0000256" key="1">
    <source>
        <dbReference type="SAM" id="MobiDB-lite"/>
    </source>
</evidence>
<feature type="region of interest" description="Disordered" evidence="1">
    <location>
        <begin position="33"/>
        <end position="129"/>
    </location>
</feature>
<gene>
    <name evidence="3" type="ORF">NRIC_35790</name>
</gene>
<reference evidence="4" key="1">
    <citation type="submission" date="2019-02" db="EMBL/GenBank/DDBJ databases">
        <title>Draft genome sequence of Enterococcus sp. Gos25-1.</title>
        <authorList>
            <person name="Tanaka N."/>
            <person name="Shiwa Y."/>
            <person name="Fujita N."/>
        </authorList>
    </citation>
    <scope>NUCLEOTIDE SEQUENCE [LARGE SCALE GENOMIC DNA]</scope>
    <source>
        <strain evidence="4">Gos25-1</strain>
    </source>
</reference>
<dbReference type="Proteomes" id="UP000290567">
    <property type="component" value="Unassembled WGS sequence"/>
</dbReference>
<feature type="compositionally biased region" description="Basic and acidic residues" evidence="1">
    <location>
        <begin position="815"/>
        <end position="829"/>
    </location>
</feature>
<keyword evidence="2" id="KW-0732">Signal</keyword>
<dbReference type="InterPro" id="IPR046776">
    <property type="entry name" value="Pectate_lyase_5"/>
</dbReference>
<accession>A0A4P5PH81</accession>
<proteinExistence type="predicted"/>
<evidence type="ECO:0000313" key="3">
    <source>
        <dbReference type="EMBL" id="GCF95688.1"/>
    </source>
</evidence>
<organism evidence="3 4">
    <name type="scientific">Enterococcus florum</name>
    <dbReference type="NCBI Taxonomy" id="2480627"/>
    <lineage>
        <taxon>Bacteria</taxon>
        <taxon>Bacillati</taxon>
        <taxon>Bacillota</taxon>
        <taxon>Bacilli</taxon>
        <taxon>Lactobacillales</taxon>
        <taxon>Enterococcaceae</taxon>
        <taxon>Enterococcus</taxon>
    </lineage>
</organism>
<dbReference type="AlphaFoldDB" id="A0A4P5PH81"/>
<dbReference type="EMBL" id="BJCC01000036">
    <property type="protein sequence ID" value="GCF95688.1"/>
    <property type="molecule type" value="Genomic_DNA"/>
</dbReference>
<feature type="compositionally biased region" description="Basic and acidic residues" evidence="1">
    <location>
        <begin position="33"/>
        <end position="71"/>
    </location>
</feature>
<evidence type="ECO:0008006" key="5">
    <source>
        <dbReference type="Google" id="ProtNLM"/>
    </source>
</evidence>
<dbReference type="InterPro" id="IPR013783">
    <property type="entry name" value="Ig-like_fold"/>
</dbReference>
<comment type="caution">
    <text evidence="3">The sequence shown here is derived from an EMBL/GenBank/DDBJ whole genome shotgun (WGS) entry which is preliminary data.</text>
</comment>
<name>A0A4P5PH81_9ENTE</name>
<keyword evidence="4" id="KW-1185">Reference proteome</keyword>
<dbReference type="RefSeq" id="WP_146624061.1">
    <property type="nucleotide sequence ID" value="NZ_BJCC01000036.1"/>
</dbReference>
<dbReference type="Gene3D" id="2.60.40.10">
    <property type="entry name" value="Immunoglobulins"/>
    <property type="match status" value="1"/>
</dbReference>
<evidence type="ECO:0000313" key="4">
    <source>
        <dbReference type="Proteomes" id="UP000290567"/>
    </source>
</evidence>
<feature type="chain" id="PRO_5039333238" description="Bacterial Ig domain-containing protein" evidence="2">
    <location>
        <begin position="26"/>
        <end position="1004"/>
    </location>
</feature>
<feature type="signal peptide" evidence="2">
    <location>
        <begin position="1"/>
        <end position="25"/>
    </location>
</feature>
<evidence type="ECO:0000256" key="2">
    <source>
        <dbReference type="SAM" id="SignalP"/>
    </source>
</evidence>